<dbReference type="Proteomes" id="UP000242957">
    <property type="component" value="Unassembled WGS sequence"/>
</dbReference>
<dbReference type="GO" id="GO:0015288">
    <property type="term" value="F:porin activity"/>
    <property type="evidence" value="ECO:0007669"/>
    <property type="project" value="TreeGrafter"/>
</dbReference>
<reference evidence="6" key="1">
    <citation type="submission" date="2016-10" db="EMBL/GenBank/DDBJ databases">
        <authorList>
            <person name="Varghese N."/>
            <person name="Submissions S."/>
        </authorList>
    </citation>
    <scope>NUCLEOTIDE SEQUENCE [LARGE SCALE GENOMIC DNA]</scope>
    <source>
        <strain evidence="6">JCM 21621</strain>
    </source>
</reference>
<organism evidence="5 6">
    <name type="scientific">Pseudomonas jinjuensis</name>
    <dbReference type="NCBI Taxonomy" id="198616"/>
    <lineage>
        <taxon>Bacteria</taxon>
        <taxon>Pseudomonadati</taxon>
        <taxon>Pseudomonadota</taxon>
        <taxon>Gammaproteobacteria</taxon>
        <taxon>Pseudomonadales</taxon>
        <taxon>Pseudomonadaceae</taxon>
        <taxon>Pseudomonas</taxon>
    </lineage>
</organism>
<dbReference type="InterPro" id="IPR023614">
    <property type="entry name" value="Porin_dom_sf"/>
</dbReference>
<name>A0A1H0CSH3_9PSED</name>
<feature type="signal peptide" evidence="4">
    <location>
        <begin position="1"/>
        <end position="26"/>
    </location>
</feature>
<evidence type="ECO:0000313" key="6">
    <source>
        <dbReference type="Proteomes" id="UP000242957"/>
    </source>
</evidence>
<evidence type="ECO:0000256" key="2">
    <source>
        <dbReference type="ARBA" id="ARBA00022448"/>
    </source>
</evidence>
<accession>A0A1H0CSH3</accession>
<evidence type="ECO:0000256" key="3">
    <source>
        <dbReference type="ARBA" id="ARBA00022729"/>
    </source>
</evidence>
<dbReference type="PANTHER" id="PTHR34596">
    <property type="entry name" value="CHITOPORIN"/>
    <property type="match status" value="1"/>
</dbReference>
<dbReference type="InterPro" id="IPR005318">
    <property type="entry name" value="OM_porin_bac"/>
</dbReference>
<feature type="chain" id="PRO_5017339217" evidence="4">
    <location>
        <begin position="27"/>
        <end position="425"/>
    </location>
</feature>
<keyword evidence="6" id="KW-1185">Reference proteome</keyword>
<protein>
    <submittedName>
        <fullName evidence="5">Outer membrane porin, OprD family</fullName>
    </submittedName>
</protein>
<keyword evidence="2" id="KW-0813">Transport</keyword>
<dbReference type="STRING" id="198616.SAMN05216193_1048"/>
<evidence type="ECO:0000256" key="1">
    <source>
        <dbReference type="ARBA" id="ARBA00009075"/>
    </source>
</evidence>
<comment type="similarity">
    <text evidence="1">Belongs to the outer membrane porin (Opr) (TC 1.B.25) family.</text>
</comment>
<dbReference type="Pfam" id="PF03573">
    <property type="entry name" value="OprD"/>
    <property type="match status" value="1"/>
</dbReference>
<proteinExistence type="inferred from homology"/>
<dbReference type="OrthoDB" id="6759120at2"/>
<gene>
    <name evidence="5" type="ORF">SAMN05216193_1048</name>
</gene>
<dbReference type="PANTHER" id="PTHR34596:SF2">
    <property type="entry name" value="CHITOPORIN"/>
    <property type="match status" value="1"/>
</dbReference>
<dbReference type="AlphaFoldDB" id="A0A1H0CSH3"/>
<evidence type="ECO:0000256" key="4">
    <source>
        <dbReference type="SAM" id="SignalP"/>
    </source>
</evidence>
<dbReference type="Gene3D" id="2.40.160.10">
    <property type="entry name" value="Porin"/>
    <property type="match status" value="1"/>
</dbReference>
<dbReference type="GO" id="GO:0016020">
    <property type="term" value="C:membrane"/>
    <property type="evidence" value="ECO:0007669"/>
    <property type="project" value="InterPro"/>
</dbReference>
<evidence type="ECO:0000313" key="5">
    <source>
        <dbReference type="EMBL" id="SDN60850.1"/>
    </source>
</evidence>
<dbReference type="RefSeq" id="WP_084314282.1">
    <property type="nucleotide sequence ID" value="NZ_FNIJ01000004.1"/>
</dbReference>
<dbReference type="EMBL" id="FNIJ01000004">
    <property type="protein sequence ID" value="SDN60850.1"/>
    <property type="molecule type" value="Genomic_DNA"/>
</dbReference>
<keyword evidence="3 4" id="KW-0732">Signal</keyword>
<sequence length="425" mass="47274">MNNRFSRCRLYSLGLLAALLSESATADFIEDGSVTLTARNFYLDRDYKGETPYSAAREWAQGFILRANSGFTEGTVGFGLDATGLLGIKLDSSPDRTGTQLLAFNPVTREARDEYSELGLALKTKISRTTLSVGTQFPMLPVITASPARLLPQSFRGAHLVSEDLQRFTLHAGRMDRTNLRDSTDYQPIFLASPNGRFRAGATSERFDFYGGDYRWADNLTLRLFHAQLEDIYSQDFFGLIHTWPLGNGKLKSDIRIFNSRDDGQAKAGKVDNLNVGGMFSYIQEGHSFGIGHMRQFGDTAFPYLGGGEPAVLSDGTLSADFVNPKERTWALRYDFDFAAAGIPGLTFMARYLHGDSIDLPALGGRDMTESSKDFELSYVIQSGPAKNLAFRVREAFYRNQQGAAATFRSDNETRINIDYTIKLW</sequence>